<organism evidence="2 3">
    <name type="scientific">Viridibacterium curvum</name>
    <dbReference type="NCBI Taxonomy" id="1101404"/>
    <lineage>
        <taxon>Bacteria</taxon>
        <taxon>Pseudomonadati</taxon>
        <taxon>Pseudomonadota</taxon>
        <taxon>Betaproteobacteria</taxon>
        <taxon>Rhodocyclales</taxon>
        <taxon>Rhodocyclaceae</taxon>
        <taxon>Viridibacterium</taxon>
    </lineage>
</organism>
<accession>A0ABP9QQU7</accession>
<evidence type="ECO:0000313" key="2">
    <source>
        <dbReference type="EMBL" id="GAA5165947.1"/>
    </source>
</evidence>
<protein>
    <recommendedName>
        <fullName evidence="4">DUF4136 domain-containing protein</fullName>
    </recommendedName>
</protein>
<evidence type="ECO:0000256" key="1">
    <source>
        <dbReference type="SAM" id="SignalP"/>
    </source>
</evidence>
<dbReference type="PROSITE" id="PS51257">
    <property type="entry name" value="PROKAR_LIPOPROTEIN"/>
    <property type="match status" value="1"/>
</dbReference>
<evidence type="ECO:0008006" key="4">
    <source>
        <dbReference type="Google" id="ProtNLM"/>
    </source>
</evidence>
<dbReference type="Proteomes" id="UP001500547">
    <property type="component" value="Unassembled WGS sequence"/>
</dbReference>
<gene>
    <name evidence="2" type="ORF">GCM10025770_22310</name>
</gene>
<feature type="chain" id="PRO_5045751105" description="DUF4136 domain-containing protein" evidence="1">
    <location>
        <begin position="23"/>
        <end position="195"/>
    </location>
</feature>
<dbReference type="RefSeq" id="WP_345533030.1">
    <property type="nucleotide sequence ID" value="NZ_BAABLD010000008.1"/>
</dbReference>
<name>A0ABP9QQU7_9RHOO</name>
<dbReference type="EMBL" id="BAABLD010000008">
    <property type="protein sequence ID" value="GAA5165947.1"/>
    <property type="molecule type" value="Genomic_DNA"/>
</dbReference>
<keyword evidence="3" id="KW-1185">Reference proteome</keyword>
<evidence type="ECO:0000313" key="3">
    <source>
        <dbReference type="Proteomes" id="UP001500547"/>
    </source>
</evidence>
<proteinExistence type="predicted"/>
<reference evidence="3" key="1">
    <citation type="journal article" date="2019" name="Int. J. Syst. Evol. Microbiol.">
        <title>The Global Catalogue of Microorganisms (GCM) 10K type strain sequencing project: providing services to taxonomists for standard genome sequencing and annotation.</title>
        <authorList>
            <consortium name="The Broad Institute Genomics Platform"/>
            <consortium name="The Broad Institute Genome Sequencing Center for Infectious Disease"/>
            <person name="Wu L."/>
            <person name="Ma J."/>
        </authorList>
    </citation>
    <scope>NUCLEOTIDE SEQUENCE [LARGE SCALE GENOMIC DNA]</scope>
    <source>
        <strain evidence="3">JCM 18715</strain>
    </source>
</reference>
<keyword evidence="1" id="KW-0732">Signal</keyword>
<comment type="caution">
    <text evidence="2">The sequence shown here is derived from an EMBL/GenBank/DDBJ whole genome shotgun (WGS) entry which is preliminary data.</text>
</comment>
<feature type="signal peptide" evidence="1">
    <location>
        <begin position="1"/>
        <end position="22"/>
    </location>
</feature>
<sequence>MRKNPMILLSALLLTACSTAHMDAQWRDAQLTDPVLPGSKVFIACDAVEQTLQRICLDKLAAQLRLMGAEPVLPGSQSFDSALSAARAAGTPWMIVATIRLNPVVVAEQRPSFGFGVGGGRGGFGSGVGIQFPFPGTTTTVTPSNNYTSDTAITQVGSGKLRWSGKASSMADDIDKQLQGLMKVTLEAARKDGSL</sequence>